<dbReference type="AlphaFoldDB" id="A0AAX2UHQ0"/>
<evidence type="ECO:0000313" key="4">
    <source>
        <dbReference type="Proteomes" id="UP000306813"/>
    </source>
</evidence>
<feature type="non-terminal residue" evidence="3">
    <location>
        <position position="1"/>
    </location>
</feature>
<comment type="similarity">
    <text evidence="1">Belongs to the aspartate-semialdehyde dehydrogenase family.</text>
</comment>
<dbReference type="Pfam" id="PF02774">
    <property type="entry name" value="Semialdhyde_dhC"/>
    <property type="match status" value="1"/>
</dbReference>
<dbReference type="RefSeq" id="WP_276607471.1">
    <property type="nucleotide sequence ID" value="NZ_VDBS01000105.1"/>
</dbReference>
<dbReference type="EMBL" id="VDBS01000105">
    <property type="protein sequence ID" value="TNB54819.1"/>
    <property type="molecule type" value="Genomic_DNA"/>
</dbReference>
<gene>
    <name evidence="3" type="ORF">FDW42_09995</name>
</gene>
<dbReference type="SUPFAM" id="SSF55347">
    <property type="entry name" value="Glyceraldehyde-3-phosphate dehydrogenase-like, C-terminal domain"/>
    <property type="match status" value="1"/>
</dbReference>
<feature type="domain" description="Semialdehyde dehydrogenase dimerisation" evidence="2">
    <location>
        <begin position="3"/>
        <end position="32"/>
    </location>
</feature>
<protein>
    <submittedName>
        <fullName evidence="3">Aspartate-semialdehyde dehydrogenase</fullName>
    </submittedName>
</protein>
<dbReference type="PANTHER" id="PTHR46278">
    <property type="entry name" value="DEHYDROGENASE, PUTATIVE-RELATED"/>
    <property type="match status" value="1"/>
</dbReference>
<dbReference type="Gene3D" id="3.30.360.10">
    <property type="entry name" value="Dihydrodipicolinate Reductase, domain 2"/>
    <property type="match status" value="1"/>
</dbReference>
<evidence type="ECO:0000313" key="3">
    <source>
        <dbReference type="EMBL" id="TNB54819.1"/>
    </source>
</evidence>
<dbReference type="Proteomes" id="UP000306813">
    <property type="component" value="Unassembled WGS sequence"/>
</dbReference>
<dbReference type="GO" id="GO:0016620">
    <property type="term" value="F:oxidoreductase activity, acting on the aldehyde or oxo group of donors, NAD or NADP as acceptor"/>
    <property type="evidence" value="ECO:0007669"/>
    <property type="project" value="InterPro"/>
</dbReference>
<organism evidence="3 4">
    <name type="scientific">Campylobacter helveticus</name>
    <dbReference type="NCBI Taxonomy" id="28898"/>
    <lineage>
        <taxon>Bacteria</taxon>
        <taxon>Pseudomonadati</taxon>
        <taxon>Campylobacterota</taxon>
        <taxon>Epsilonproteobacteria</taxon>
        <taxon>Campylobacterales</taxon>
        <taxon>Campylobacteraceae</taxon>
        <taxon>Campylobacter</taxon>
    </lineage>
</organism>
<evidence type="ECO:0000259" key="2">
    <source>
        <dbReference type="Pfam" id="PF02774"/>
    </source>
</evidence>
<dbReference type="GO" id="GO:0008652">
    <property type="term" value="P:amino acid biosynthetic process"/>
    <property type="evidence" value="ECO:0007669"/>
    <property type="project" value="InterPro"/>
</dbReference>
<reference evidence="3 4" key="1">
    <citation type="submission" date="2019-05" db="EMBL/GenBank/DDBJ databases">
        <title>Draft genomes of eight strains of Campylobacter helveticus isolated from cats and a dog in New Zealand.</title>
        <authorList>
            <person name="Bojanic K."/>
            <person name="Midwinter A.C."/>
            <person name="Biggs P.J."/>
            <person name="Acke E."/>
            <person name="Cornelius A.J."/>
            <person name="Marshall J.C."/>
        </authorList>
    </citation>
    <scope>NUCLEOTIDE SEQUENCE [LARGE SCALE GENOMIC DNA]</scope>
    <source>
        <strain evidence="3 4">ACP123b</strain>
    </source>
</reference>
<dbReference type="GO" id="GO:0046983">
    <property type="term" value="F:protein dimerization activity"/>
    <property type="evidence" value="ECO:0007669"/>
    <property type="project" value="InterPro"/>
</dbReference>
<dbReference type="PANTHER" id="PTHR46278:SF2">
    <property type="entry name" value="ASPARTATE-SEMIALDEHYDE DEHYDROGENASE"/>
    <property type="match status" value="1"/>
</dbReference>
<name>A0AAX2UHQ0_9BACT</name>
<dbReference type="InterPro" id="IPR012280">
    <property type="entry name" value="Semialdhyde_DH_dimer_dom"/>
</dbReference>
<sequence>TSDTNETYVGRIRKDISRDNVLHLWCVADQIRVGAATNAVRIAQKWLELRGK</sequence>
<proteinExistence type="inferred from homology"/>
<evidence type="ECO:0000256" key="1">
    <source>
        <dbReference type="ARBA" id="ARBA00010584"/>
    </source>
</evidence>
<accession>A0AAX2UHQ0</accession>
<comment type="caution">
    <text evidence="3">The sequence shown here is derived from an EMBL/GenBank/DDBJ whole genome shotgun (WGS) entry which is preliminary data.</text>
</comment>